<dbReference type="EMBL" id="AP024233">
    <property type="protein sequence ID" value="BCO07991.1"/>
    <property type="molecule type" value="Genomic_DNA"/>
</dbReference>
<protein>
    <submittedName>
        <fullName evidence="2">Uncharacterized protein</fullName>
    </submittedName>
</protein>
<gene>
    <name evidence="2" type="ORF">GF1_03670</name>
</gene>
<evidence type="ECO:0000313" key="2">
    <source>
        <dbReference type="EMBL" id="BCO07991.1"/>
    </source>
</evidence>
<reference evidence="2" key="1">
    <citation type="submission" date="2020-12" db="EMBL/GenBank/DDBJ databases">
        <title>Desulfobium dissulfuricans gen. nov., sp. nov., a novel mesophilic, sulfate-reducing bacterium isolated from a deep-sea hydrothermal vent.</title>
        <authorList>
            <person name="Hashimoto Y."/>
            <person name="Tame A."/>
            <person name="Sawayama S."/>
            <person name="Miyazaki J."/>
            <person name="Takai K."/>
            <person name="Nakagawa S."/>
        </authorList>
    </citation>
    <scope>NUCLEOTIDE SEQUENCE</scope>
    <source>
        <strain evidence="2">GF1</strain>
    </source>
</reference>
<sequence>MRSEGPNPEEGKGPASSVSTSNPDGGVADRRVTGNSDPNENLLLNKSVPFFLVDQVQQMCCPLFKAARAKYATRRYLWERIRSCFNENFVPSMELILDCIVNGVRKPKLEFQWE</sequence>
<dbReference type="KEGG" id="ddu:GF1_03670"/>
<accession>A0A915XKA2</accession>
<keyword evidence="3" id="KW-1185">Reference proteome</keyword>
<dbReference type="Proteomes" id="UP001063350">
    <property type="component" value="Chromosome"/>
</dbReference>
<evidence type="ECO:0000256" key="1">
    <source>
        <dbReference type="SAM" id="MobiDB-lite"/>
    </source>
</evidence>
<name>A0A915XKA2_9BACT</name>
<feature type="region of interest" description="Disordered" evidence="1">
    <location>
        <begin position="1"/>
        <end position="41"/>
    </location>
</feature>
<proteinExistence type="predicted"/>
<evidence type="ECO:0000313" key="3">
    <source>
        <dbReference type="Proteomes" id="UP001063350"/>
    </source>
</evidence>
<organism evidence="2 3">
    <name type="scientific">Desulfolithobacter dissulfuricans</name>
    <dbReference type="NCBI Taxonomy" id="2795293"/>
    <lineage>
        <taxon>Bacteria</taxon>
        <taxon>Pseudomonadati</taxon>
        <taxon>Thermodesulfobacteriota</taxon>
        <taxon>Desulfobulbia</taxon>
        <taxon>Desulfobulbales</taxon>
        <taxon>Desulfobulbaceae</taxon>
        <taxon>Desulfolithobacter</taxon>
    </lineage>
</organism>
<dbReference type="AlphaFoldDB" id="A0A915XKA2"/>